<feature type="transmembrane region" description="Helical" evidence="2">
    <location>
        <begin position="6"/>
        <end position="27"/>
    </location>
</feature>
<evidence type="ECO:0000313" key="3">
    <source>
        <dbReference type="EMBL" id="KAK1752854.1"/>
    </source>
</evidence>
<feature type="region of interest" description="Disordered" evidence="1">
    <location>
        <begin position="278"/>
        <end position="306"/>
    </location>
</feature>
<accession>A0AAJ0B8S4</accession>
<sequence length="473" mass="52449">MSRSWWWVTGFTVLSLVANFVFILGCVSPATVDLALYRVNVTLLANGLNSLARQDPSKADALHAQSLPTYWYWGASGVCEVWPAITNCRSAFPPTQDIVSIVRGSLIDHYGGDDTQDMISIMNAWSNTLDKIDPSILKNNEAKFAAQSKASVGLAIVAIVLDFAVPFIVLAFDSSSYLYFLFPFISGLLALAAGALAMLSMHNGVHGVINTGEGAGPGILALFVGGGLRLVSCLSGPCCSSRREKDDYYAPELGLGSWGAGPPQRPFHNFQDPYQSNFQNPYQNTSQSPLRNDYQASPVEEDRESRNKRIGYEGEHYIFQMFGSKVRGWGLDNWTSKLRNRMHRYPEWHGSEYHHADFTYDDEFGDLKLALGGMGVPVMPEWSTRTTYHLEIKTTPGECHKPFVISANQVRLMQLYDQDPDNAFILVRVFGTGGGSATTRVRYYPNPWSLKQSGHLQFVPMTTDGGYQVTPTY</sequence>
<evidence type="ECO:0000256" key="2">
    <source>
        <dbReference type="SAM" id="Phobius"/>
    </source>
</evidence>
<feature type="compositionally biased region" description="Polar residues" evidence="1">
    <location>
        <begin position="278"/>
        <end position="290"/>
    </location>
</feature>
<dbReference type="Proteomes" id="UP001239445">
    <property type="component" value="Unassembled WGS sequence"/>
</dbReference>
<keyword evidence="4" id="KW-1185">Reference proteome</keyword>
<evidence type="ECO:0000313" key="4">
    <source>
        <dbReference type="Proteomes" id="UP001239445"/>
    </source>
</evidence>
<keyword evidence="2" id="KW-1133">Transmembrane helix</keyword>
<organism evidence="3 4">
    <name type="scientific">Echria macrotheca</name>
    <dbReference type="NCBI Taxonomy" id="438768"/>
    <lineage>
        <taxon>Eukaryota</taxon>
        <taxon>Fungi</taxon>
        <taxon>Dikarya</taxon>
        <taxon>Ascomycota</taxon>
        <taxon>Pezizomycotina</taxon>
        <taxon>Sordariomycetes</taxon>
        <taxon>Sordariomycetidae</taxon>
        <taxon>Sordariales</taxon>
        <taxon>Schizotheciaceae</taxon>
        <taxon>Echria</taxon>
    </lineage>
</organism>
<feature type="transmembrane region" description="Helical" evidence="2">
    <location>
        <begin position="178"/>
        <end position="199"/>
    </location>
</feature>
<protein>
    <submittedName>
        <fullName evidence="3">Uncharacterized protein</fullName>
    </submittedName>
</protein>
<comment type="caution">
    <text evidence="3">The sequence shown here is derived from an EMBL/GenBank/DDBJ whole genome shotgun (WGS) entry which is preliminary data.</text>
</comment>
<gene>
    <name evidence="3" type="ORF">QBC47DRAFT_348025</name>
</gene>
<dbReference type="PROSITE" id="PS51257">
    <property type="entry name" value="PROKAR_LIPOPROTEIN"/>
    <property type="match status" value="1"/>
</dbReference>
<evidence type="ECO:0000256" key="1">
    <source>
        <dbReference type="SAM" id="MobiDB-lite"/>
    </source>
</evidence>
<proteinExistence type="predicted"/>
<keyword evidence="2" id="KW-0472">Membrane</keyword>
<reference evidence="3" key="1">
    <citation type="submission" date="2023-06" db="EMBL/GenBank/DDBJ databases">
        <title>Genome-scale phylogeny and comparative genomics of the fungal order Sordariales.</title>
        <authorList>
            <consortium name="Lawrence Berkeley National Laboratory"/>
            <person name="Hensen N."/>
            <person name="Bonometti L."/>
            <person name="Westerberg I."/>
            <person name="Brannstrom I.O."/>
            <person name="Guillou S."/>
            <person name="Cros-Aarteil S."/>
            <person name="Calhoun S."/>
            <person name="Haridas S."/>
            <person name="Kuo A."/>
            <person name="Mondo S."/>
            <person name="Pangilinan J."/>
            <person name="Riley R."/>
            <person name="Labutti K."/>
            <person name="Andreopoulos B."/>
            <person name="Lipzen A."/>
            <person name="Chen C."/>
            <person name="Yanf M."/>
            <person name="Daum C."/>
            <person name="Ng V."/>
            <person name="Clum A."/>
            <person name="Steindorff A."/>
            <person name="Ohm R."/>
            <person name="Martin F."/>
            <person name="Silar P."/>
            <person name="Natvig D."/>
            <person name="Lalanne C."/>
            <person name="Gautier V."/>
            <person name="Ament-Velasquez S.L."/>
            <person name="Kruys A."/>
            <person name="Hutchinson M.I."/>
            <person name="Powell A.J."/>
            <person name="Barry K."/>
            <person name="Miller A.N."/>
            <person name="Grigoriev I.V."/>
            <person name="Debuchy R."/>
            <person name="Gladieux P."/>
            <person name="Thoren M.H."/>
            <person name="Johannesson H."/>
        </authorList>
    </citation>
    <scope>NUCLEOTIDE SEQUENCE</scope>
    <source>
        <strain evidence="3">PSN4</strain>
    </source>
</reference>
<dbReference type="EMBL" id="MU839838">
    <property type="protein sequence ID" value="KAK1752854.1"/>
    <property type="molecule type" value="Genomic_DNA"/>
</dbReference>
<name>A0AAJ0B8S4_9PEZI</name>
<dbReference type="AlphaFoldDB" id="A0AAJ0B8S4"/>
<feature type="transmembrane region" description="Helical" evidence="2">
    <location>
        <begin position="152"/>
        <end position="172"/>
    </location>
</feature>
<keyword evidence="2" id="KW-0812">Transmembrane</keyword>